<dbReference type="GO" id="GO:0017150">
    <property type="term" value="F:tRNA dihydrouridine synthase activity"/>
    <property type="evidence" value="ECO:0007669"/>
    <property type="project" value="InterPro"/>
</dbReference>
<comment type="catalytic activity">
    <reaction evidence="10">
        <text>5,6-dihydrouridine(17) in tRNA + NAD(+) = uridine(17) in tRNA + NADH + H(+)</text>
        <dbReference type="Rhea" id="RHEA:53372"/>
        <dbReference type="Rhea" id="RHEA-COMP:13541"/>
        <dbReference type="Rhea" id="RHEA-COMP:13542"/>
        <dbReference type="ChEBI" id="CHEBI:15378"/>
        <dbReference type="ChEBI" id="CHEBI:57540"/>
        <dbReference type="ChEBI" id="CHEBI:57945"/>
        <dbReference type="ChEBI" id="CHEBI:65315"/>
        <dbReference type="ChEBI" id="CHEBI:74443"/>
        <dbReference type="EC" id="1.3.1.88"/>
    </reaction>
    <physiologicalReaction direction="right-to-left" evidence="10">
        <dbReference type="Rhea" id="RHEA:53374"/>
    </physiologicalReaction>
</comment>
<dbReference type="InterPro" id="IPR018517">
    <property type="entry name" value="tRNA_hU_synthase_CS"/>
</dbReference>
<comment type="catalytic activity">
    <reaction evidence="11">
        <text>5,6-dihydrouridine(16) in tRNA + NADP(+) = uridine(16) in tRNA + NADPH + H(+)</text>
        <dbReference type="Rhea" id="RHEA:53376"/>
        <dbReference type="Rhea" id="RHEA-COMP:13543"/>
        <dbReference type="Rhea" id="RHEA-COMP:13544"/>
        <dbReference type="ChEBI" id="CHEBI:15378"/>
        <dbReference type="ChEBI" id="CHEBI:57783"/>
        <dbReference type="ChEBI" id="CHEBI:58349"/>
        <dbReference type="ChEBI" id="CHEBI:65315"/>
        <dbReference type="ChEBI" id="CHEBI:74443"/>
        <dbReference type="EC" id="1.3.1.88"/>
    </reaction>
    <physiologicalReaction direction="right-to-left" evidence="11">
        <dbReference type="Rhea" id="RHEA:53378"/>
    </physiologicalReaction>
</comment>
<feature type="region of interest" description="Disordered" evidence="14">
    <location>
        <begin position="549"/>
        <end position="635"/>
    </location>
</feature>
<protein>
    <recommendedName>
        <fullName evidence="9">tRNA-dihydrouridine(16/17) synthase [NAD(P)(+)]</fullName>
        <ecNumber evidence="9">1.3.1.88</ecNumber>
    </recommendedName>
</protein>
<dbReference type="InterPro" id="IPR035587">
    <property type="entry name" value="DUS-like_FMN-bd"/>
</dbReference>
<feature type="compositionally biased region" description="Pro residues" evidence="14">
    <location>
        <begin position="396"/>
        <end position="418"/>
    </location>
</feature>
<name>A0A368GTC4_ANCCA</name>
<evidence type="ECO:0000256" key="13">
    <source>
        <dbReference type="ARBA" id="ARBA00049467"/>
    </source>
</evidence>
<dbReference type="PANTHER" id="PTHR11082">
    <property type="entry name" value="TRNA-DIHYDROURIDINE SYNTHASE"/>
    <property type="match status" value="1"/>
</dbReference>
<evidence type="ECO:0000313" key="16">
    <source>
        <dbReference type="EMBL" id="RCN47622.1"/>
    </source>
</evidence>
<dbReference type="SMART" id="SM00582">
    <property type="entry name" value="RPR"/>
    <property type="match status" value="1"/>
</dbReference>
<dbReference type="SUPFAM" id="SSF51395">
    <property type="entry name" value="FMN-linked oxidoreductases"/>
    <property type="match status" value="1"/>
</dbReference>
<feature type="compositionally biased region" description="Pro residues" evidence="14">
    <location>
        <begin position="437"/>
        <end position="450"/>
    </location>
</feature>
<evidence type="ECO:0000256" key="12">
    <source>
        <dbReference type="ARBA" id="ARBA00048934"/>
    </source>
</evidence>
<dbReference type="EC" id="1.3.1.88" evidence="9"/>
<dbReference type="Pfam" id="PF04818">
    <property type="entry name" value="CID"/>
    <property type="match status" value="1"/>
</dbReference>
<dbReference type="GO" id="GO:0050660">
    <property type="term" value="F:flavin adenine dinucleotide binding"/>
    <property type="evidence" value="ECO:0007669"/>
    <property type="project" value="InterPro"/>
</dbReference>
<evidence type="ECO:0000313" key="17">
    <source>
        <dbReference type="Proteomes" id="UP000252519"/>
    </source>
</evidence>
<dbReference type="PANTHER" id="PTHR11082:SF5">
    <property type="entry name" value="TRNA-DIHYDROURIDINE(16_17) SYNTHASE [NAD(P)(+)]-LIKE"/>
    <property type="match status" value="1"/>
</dbReference>
<keyword evidence="5" id="KW-0521">NADP</keyword>
<dbReference type="InterPro" id="IPR006569">
    <property type="entry name" value="CID_dom"/>
</dbReference>
<evidence type="ECO:0000256" key="8">
    <source>
        <dbReference type="ARBA" id="ARBA00038313"/>
    </source>
</evidence>
<reference evidence="16 17" key="1">
    <citation type="submission" date="2014-10" db="EMBL/GenBank/DDBJ databases">
        <title>Draft genome of the hookworm Ancylostoma caninum.</title>
        <authorList>
            <person name="Mitreva M."/>
        </authorList>
    </citation>
    <scope>NUCLEOTIDE SEQUENCE [LARGE SCALE GENOMIC DNA]</scope>
    <source>
        <strain evidence="16 17">Baltimore</strain>
    </source>
</reference>
<evidence type="ECO:0000256" key="3">
    <source>
        <dbReference type="ARBA" id="ARBA00022643"/>
    </source>
</evidence>
<evidence type="ECO:0000256" key="11">
    <source>
        <dbReference type="ARBA" id="ARBA00047652"/>
    </source>
</evidence>
<dbReference type="Pfam" id="PF01207">
    <property type="entry name" value="Dus"/>
    <property type="match status" value="1"/>
</dbReference>
<proteinExistence type="inferred from homology"/>
<feature type="region of interest" description="Disordered" evidence="14">
    <location>
        <begin position="305"/>
        <end position="534"/>
    </location>
</feature>
<evidence type="ECO:0000256" key="7">
    <source>
        <dbReference type="ARBA" id="ARBA00023027"/>
    </source>
</evidence>
<feature type="compositionally biased region" description="Basic and acidic residues" evidence="14">
    <location>
        <begin position="621"/>
        <end position="630"/>
    </location>
</feature>
<dbReference type="OrthoDB" id="272303at2759"/>
<evidence type="ECO:0000256" key="4">
    <source>
        <dbReference type="ARBA" id="ARBA00022694"/>
    </source>
</evidence>
<dbReference type="EMBL" id="JOJR01000059">
    <property type="protein sequence ID" value="RCN47622.1"/>
    <property type="molecule type" value="Genomic_DNA"/>
</dbReference>
<evidence type="ECO:0000256" key="6">
    <source>
        <dbReference type="ARBA" id="ARBA00023002"/>
    </source>
</evidence>
<dbReference type="STRING" id="29170.A0A368GTC4"/>
<evidence type="ECO:0000256" key="10">
    <source>
        <dbReference type="ARBA" id="ARBA00047287"/>
    </source>
</evidence>
<comment type="catalytic activity">
    <reaction evidence="12">
        <text>5,6-dihydrouridine(16) in tRNA + NAD(+) = uridine(16) in tRNA + NADH + H(+)</text>
        <dbReference type="Rhea" id="RHEA:53380"/>
        <dbReference type="Rhea" id="RHEA-COMP:13543"/>
        <dbReference type="Rhea" id="RHEA-COMP:13544"/>
        <dbReference type="ChEBI" id="CHEBI:15378"/>
        <dbReference type="ChEBI" id="CHEBI:57540"/>
        <dbReference type="ChEBI" id="CHEBI:57945"/>
        <dbReference type="ChEBI" id="CHEBI:65315"/>
        <dbReference type="ChEBI" id="CHEBI:74443"/>
        <dbReference type="EC" id="1.3.1.88"/>
    </reaction>
    <physiologicalReaction direction="right-to-left" evidence="12">
        <dbReference type="Rhea" id="RHEA:53382"/>
    </physiologicalReaction>
</comment>
<feature type="compositionally biased region" description="Acidic residues" evidence="14">
    <location>
        <begin position="313"/>
        <end position="324"/>
    </location>
</feature>
<evidence type="ECO:0000256" key="9">
    <source>
        <dbReference type="ARBA" id="ARBA00038890"/>
    </source>
</evidence>
<keyword evidence="2" id="KW-0285">Flavoprotein</keyword>
<evidence type="ECO:0000256" key="2">
    <source>
        <dbReference type="ARBA" id="ARBA00022630"/>
    </source>
</evidence>
<feature type="compositionally biased region" description="Basic and acidic residues" evidence="14">
    <location>
        <begin position="594"/>
        <end position="607"/>
    </location>
</feature>
<organism evidence="16 17">
    <name type="scientific">Ancylostoma caninum</name>
    <name type="common">Dog hookworm</name>
    <dbReference type="NCBI Taxonomy" id="29170"/>
    <lineage>
        <taxon>Eukaryota</taxon>
        <taxon>Metazoa</taxon>
        <taxon>Ecdysozoa</taxon>
        <taxon>Nematoda</taxon>
        <taxon>Chromadorea</taxon>
        <taxon>Rhabditida</taxon>
        <taxon>Rhabditina</taxon>
        <taxon>Rhabditomorpha</taxon>
        <taxon>Strongyloidea</taxon>
        <taxon>Ancylostomatidae</taxon>
        <taxon>Ancylostomatinae</taxon>
        <taxon>Ancylostoma</taxon>
    </lineage>
</organism>
<dbReference type="PROSITE" id="PS01136">
    <property type="entry name" value="UPF0034"/>
    <property type="match status" value="1"/>
</dbReference>
<keyword evidence="17" id="KW-1185">Reference proteome</keyword>
<keyword evidence="7" id="KW-0520">NAD</keyword>
<accession>A0A368GTC4</accession>
<dbReference type="InterPro" id="IPR013785">
    <property type="entry name" value="Aldolase_TIM"/>
</dbReference>
<keyword evidence="3" id="KW-0288">FMN</keyword>
<keyword evidence="6" id="KW-0560">Oxidoreductase</keyword>
<sequence length="1161" mass="129342">MTGLTMDAVMRRFQDIHSVSQEAIETISLWVMHYKDKRSIDVIVEAWLESFKIAKKDEQRIALFYVMNDVVQRAKNKHMDVLIPAFQPAVLSAVSMGKGSPSVKQVMSRCIDIFGERQVFTEASVNVMKNMLQSEENGDGDESFAELDSEEVFRKIELFERGRLIVNRGMEVIRNGDFDCKALMKERMRDRTVAAQLVMETQQVLSQIASFRHSMEEQKRKMLQLIETLELAKRNFSHQLKDVTVVEDAYQKYFQGIQEVHADLLEMEKSGVYPAATPPRDAPSPTANDDIYATGVENALQTFRVPGSRDNLESTDMELDDDSAPIDVGGTSPLSGNLPPPPAPPVVLEARPPGVVSCPQPAAQLPSNGNAVPQHPGNAAMPPFQARPSYGAAQPPFAPPPNMSVPPPNASQPPPGFPPNVTQPQPPLVLPPSITSQPPPNIQMNFPPPVVQQRFGDVDERLPPVAAAQPPQGAPPPVPGYHQLQQPPPVPVAAPAPPAAFHQQQQPRLQAPAYAEEGPSHVDYQKPGPGGAYADERNLAASFAEQQNGDGQYHADGDKDGFYHQPPPQFQNSGPPFSPHNRGRPRGGGSFGHGRGDQWRKSNDFRGGRGFGGPRGGPFNRGRDMIPRENEDVEVEKCEEEAIEYELPAAERQDSPYILRLPKTITLEPAMKNTPEQVVMMISAKKSFWRDFMAKNKNVRIVAPMVDQSELAFRMFMRKYGAHITVTPMIHAHLFVNDPTYRRNSLALCEADRPLIVQFCANKPDTFLAACRLVEGVCDGVDLNLGCPQMVAKKGRYGAYLQDEVDLVCSMVSAVRDYCSVPISCKIRIRDCPKQTLEYAHRLVEAGATMLTVHGRTREMKGADTGLADWSRIRQVVEAVDVPVVANGNIQMPGDVERCLAATGAAAVMSAEGILYNPMLFADRNEESWIVAKEYLEYARKYQAGTSAIRAHIFRICHHSLLEHSDLRMRVSTEHGLDDYESIVEELRIRTRAIADTEGARQQIISARNLFDRIRSGEVIMDPIEVSRAPYWICKPYFRLSEVARESIVAEGEKTYKEKRKEHLQKIADEMGLSLKQARKRERRKLNGQRTTISKRAKFPPCARCTQPAGQGCAHSFCKKCCRWTCKQKAWDCKAHRMKFSHVISESAVKEDCAIQESVAN</sequence>
<dbReference type="PROSITE" id="PS51391">
    <property type="entry name" value="CID"/>
    <property type="match status" value="1"/>
</dbReference>
<dbReference type="InterPro" id="IPR008942">
    <property type="entry name" value="ENTH_VHS"/>
</dbReference>
<dbReference type="Proteomes" id="UP000252519">
    <property type="component" value="Unassembled WGS sequence"/>
</dbReference>
<dbReference type="Gene3D" id="3.20.20.70">
    <property type="entry name" value="Aldolase class I"/>
    <property type="match status" value="1"/>
</dbReference>
<comment type="catalytic activity">
    <reaction evidence="13">
        <text>5,6-dihydrouridine(17) in tRNA + NADP(+) = uridine(17) in tRNA + NADPH + H(+)</text>
        <dbReference type="Rhea" id="RHEA:53368"/>
        <dbReference type="Rhea" id="RHEA-COMP:13541"/>
        <dbReference type="Rhea" id="RHEA-COMP:13542"/>
        <dbReference type="ChEBI" id="CHEBI:15378"/>
        <dbReference type="ChEBI" id="CHEBI:57783"/>
        <dbReference type="ChEBI" id="CHEBI:58349"/>
        <dbReference type="ChEBI" id="CHEBI:65315"/>
        <dbReference type="ChEBI" id="CHEBI:74443"/>
        <dbReference type="EC" id="1.3.1.88"/>
    </reaction>
    <physiologicalReaction direction="right-to-left" evidence="13">
        <dbReference type="Rhea" id="RHEA:53370"/>
    </physiologicalReaction>
</comment>
<comment type="similarity">
    <text evidence="8">Belongs to the Dus family. Dus1 subfamily.</text>
</comment>
<feature type="compositionally biased region" description="Basic and acidic residues" evidence="14">
    <location>
        <begin position="553"/>
        <end position="562"/>
    </location>
</feature>
<evidence type="ECO:0000256" key="1">
    <source>
        <dbReference type="ARBA" id="ARBA00001917"/>
    </source>
</evidence>
<comment type="caution">
    <text evidence="16">The sequence shown here is derived from an EMBL/GenBank/DDBJ whole genome shotgun (WGS) entry which is preliminary data.</text>
</comment>
<evidence type="ECO:0000256" key="5">
    <source>
        <dbReference type="ARBA" id="ARBA00022857"/>
    </source>
</evidence>
<feature type="compositionally biased region" description="Pro residues" evidence="14">
    <location>
        <begin position="486"/>
        <end position="498"/>
    </location>
</feature>
<dbReference type="CDD" id="cd02801">
    <property type="entry name" value="DUS_like_FMN"/>
    <property type="match status" value="1"/>
</dbReference>
<gene>
    <name evidence="16" type="ORF">ANCCAN_06288</name>
</gene>
<dbReference type="Gene3D" id="1.25.40.90">
    <property type="match status" value="1"/>
</dbReference>
<keyword evidence="4" id="KW-0819">tRNA processing</keyword>
<comment type="cofactor">
    <cofactor evidence="1">
        <name>FMN</name>
        <dbReference type="ChEBI" id="CHEBI:58210"/>
    </cofactor>
</comment>
<dbReference type="SUPFAM" id="SSF48464">
    <property type="entry name" value="ENTH/VHS domain"/>
    <property type="match status" value="1"/>
</dbReference>
<evidence type="ECO:0000256" key="14">
    <source>
        <dbReference type="SAM" id="MobiDB-lite"/>
    </source>
</evidence>
<feature type="domain" description="CID" evidence="15">
    <location>
        <begin position="1"/>
        <end position="136"/>
    </location>
</feature>
<evidence type="ECO:0000259" key="15">
    <source>
        <dbReference type="PROSITE" id="PS51391"/>
    </source>
</evidence>
<dbReference type="AlphaFoldDB" id="A0A368GTC4"/>